<organism evidence="11 16">
    <name type="scientific">Haemophilus influenzae</name>
    <dbReference type="NCBI Taxonomy" id="727"/>
    <lineage>
        <taxon>Bacteria</taxon>
        <taxon>Pseudomonadati</taxon>
        <taxon>Pseudomonadota</taxon>
        <taxon>Gammaproteobacteria</taxon>
        <taxon>Pasteurellales</taxon>
        <taxon>Pasteurellaceae</taxon>
        <taxon>Haemophilus</taxon>
    </lineage>
</organism>
<proteinExistence type="inferred from homology"/>
<feature type="transmembrane region" description="Helical" evidence="9">
    <location>
        <begin position="52"/>
        <end position="72"/>
    </location>
</feature>
<dbReference type="EMBL" id="JMQP01000001">
    <property type="protein sequence ID" value="KIS36604.1"/>
    <property type="molecule type" value="Genomic_DNA"/>
</dbReference>
<dbReference type="Proteomes" id="UP000837924">
    <property type="component" value="Chromosome"/>
</dbReference>
<dbReference type="GeneID" id="93219716"/>
<evidence type="ECO:0000313" key="20">
    <source>
        <dbReference type="Proteomes" id="UP000837924"/>
    </source>
</evidence>
<evidence type="ECO:0000256" key="4">
    <source>
        <dbReference type="ARBA" id="ARBA00022692"/>
    </source>
</evidence>
<dbReference type="EMBL" id="OV040584">
    <property type="protein sequence ID" value="CAH0448537.1"/>
    <property type="molecule type" value="Genomic_DNA"/>
</dbReference>
<evidence type="ECO:0000313" key="12">
    <source>
        <dbReference type="EMBL" id="PRK64774.1"/>
    </source>
</evidence>
<reference evidence="11 16" key="1">
    <citation type="submission" date="2014-05" db="EMBL/GenBank/DDBJ databases">
        <title>Methylome analysis of the phasevarions of Haemophilus influenzae.</title>
        <authorList>
            <person name="Atack J.M."/>
            <person name="Fox K.L."/>
            <person name="Power P.M."/>
            <person name="Clark T."/>
            <person name="Jurcisek J."/>
            <person name="Korlach J."/>
            <person name="Bakaletz L.O."/>
            <person name="Jennings M.P."/>
        </authorList>
    </citation>
    <scope>NUCLEOTIDE SEQUENCE [LARGE SCALE GENOMIC DNA]</scope>
    <source>
        <strain evidence="11 16">1209</strain>
    </source>
</reference>
<evidence type="ECO:0000313" key="13">
    <source>
        <dbReference type="EMBL" id="PRL92057.1"/>
    </source>
</evidence>
<evidence type="ECO:0000256" key="5">
    <source>
        <dbReference type="ARBA" id="ARBA00022927"/>
    </source>
</evidence>
<evidence type="ECO:0000256" key="6">
    <source>
        <dbReference type="ARBA" id="ARBA00022989"/>
    </source>
</evidence>
<keyword evidence="8 9" id="KW-0472">Membrane</keyword>
<keyword evidence="4 9" id="KW-0812">Transmembrane</keyword>
<dbReference type="GO" id="GO:0043952">
    <property type="term" value="P:protein transport by the Sec complex"/>
    <property type="evidence" value="ECO:0007669"/>
    <property type="project" value="UniProtKB-UniRule"/>
</dbReference>
<dbReference type="PANTHER" id="PTHR33910">
    <property type="entry name" value="PROTEIN TRANSLOCASE SUBUNIT SECE"/>
    <property type="match status" value="1"/>
</dbReference>
<feature type="transmembrane region" description="Helical" evidence="9">
    <location>
        <begin position="27"/>
        <end position="46"/>
    </location>
</feature>
<evidence type="ECO:0000313" key="19">
    <source>
        <dbReference type="Proteomes" id="UP000238866"/>
    </source>
</evidence>
<name>A0A0D0IIA6_HAEIF</name>
<dbReference type="Pfam" id="PF00584">
    <property type="entry name" value="SecE"/>
    <property type="match status" value="1"/>
</dbReference>
<keyword evidence="6 9" id="KW-1133">Transmembrane helix</keyword>
<dbReference type="Gene3D" id="1.20.5.1030">
    <property type="entry name" value="Preprotein translocase secy subunit"/>
    <property type="match status" value="1"/>
</dbReference>
<keyword evidence="7 9" id="KW-0811">Translocation</keyword>
<dbReference type="KEGG" id="hic:NTHIC486_00273"/>
<dbReference type="GO" id="GO:0008320">
    <property type="term" value="F:protein transmembrane transporter activity"/>
    <property type="evidence" value="ECO:0007669"/>
    <property type="project" value="UniProtKB-UniRule"/>
</dbReference>
<evidence type="ECO:0000256" key="9">
    <source>
        <dbReference type="HAMAP-Rule" id="MF_00422"/>
    </source>
</evidence>
<dbReference type="KEGG" id="hiw:NTHI477_01814"/>
<comment type="caution">
    <text evidence="9">Lacks conserved residue(s) required for the propagation of feature annotation.</text>
</comment>
<dbReference type="GO" id="GO:0005886">
    <property type="term" value="C:plasma membrane"/>
    <property type="evidence" value="ECO:0007669"/>
    <property type="project" value="UniProtKB-UniRule"/>
</dbReference>
<keyword evidence="2 9" id="KW-0813">Transport</keyword>
<evidence type="ECO:0000313" key="18">
    <source>
        <dbReference type="Proteomes" id="UP000238666"/>
    </source>
</evidence>
<comment type="similarity">
    <text evidence="9">Belongs to the SecE/SEC61-gamma family.</text>
</comment>
<evidence type="ECO:0000256" key="1">
    <source>
        <dbReference type="ARBA" id="ARBA00004370"/>
    </source>
</evidence>
<dbReference type="Proteomes" id="UP000238866">
    <property type="component" value="Unassembled WGS sequence"/>
</dbReference>
<dbReference type="PANTHER" id="PTHR33910:SF1">
    <property type="entry name" value="PROTEIN TRANSLOCASE SUBUNIT SECE"/>
    <property type="match status" value="1"/>
</dbReference>
<reference evidence="10" key="5">
    <citation type="submission" date="2024-01" db="EMBL/GenBank/DDBJ databases">
        <authorList>
            <person name="Riesbeck K."/>
        </authorList>
    </citation>
    <scope>NUCLEOTIDE SEQUENCE</scope>
    <source>
        <strain evidence="10">KR271</strain>
    </source>
</reference>
<accession>A0A0D0IIA6</accession>
<dbReference type="EMBL" id="QVJI01000022">
    <property type="protein sequence ID" value="RFN62363.1"/>
    <property type="molecule type" value="Genomic_DNA"/>
</dbReference>
<sequence length="138" mass="15386">MATEIVDKKKNTQEVIVEGKSKGLNTFLWVLVVIFFAAAAIGNIYFQQIYSLPIRVIGMAIALVIAFILAAITNQGTKARAFFNDSRTEARKVVWPTRAEARQTTLIVIGVTMIASLFFWAVDSIIVTVINFLTDLRF</sequence>
<dbReference type="KEGG" id="hih:NF38_01550"/>
<dbReference type="KEGG" id="hix:NTHI723_00985"/>
<evidence type="ECO:0000256" key="7">
    <source>
        <dbReference type="ARBA" id="ARBA00023010"/>
    </source>
</evidence>
<dbReference type="OMA" id="AQESRFD"/>
<evidence type="ECO:0000256" key="8">
    <source>
        <dbReference type="ARBA" id="ARBA00023136"/>
    </source>
</evidence>
<dbReference type="RefSeq" id="WP_005658616.1">
    <property type="nucleotide sequence ID" value="NZ_AP018764.1"/>
</dbReference>
<dbReference type="PROSITE" id="PS01067">
    <property type="entry name" value="SECE_SEC61G"/>
    <property type="match status" value="1"/>
</dbReference>
<dbReference type="GO" id="GO:0006605">
    <property type="term" value="P:protein targeting"/>
    <property type="evidence" value="ECO:0007669"/>
    <property type="project" value="UniProtKB-UniRule"/>
</dbReference>
<evidence type="ECO:0000313" key="14">
    <source>
        <dbReference type="EMBL" id="PRM17356.1"/>
    </source>
</evidence>
<dbReference type="HAMAP" id="MF_00422">
    <property type="entry name" value="SecE"/>
    <property type="match status" value="1"/>
</dbReference>
<dbReference type="NCBIfam" id="NF004376">
    <property type="entry name" value="PRK05740.2-1"/>
    <property type="match status" value="1"/>
</dbReference>
<reference evidence="15" key="3">
    <citation type="submission" date="2018-08" db="EMBL/GenBank/DDBJ databases">
        <title>Antagonistic pleiotropy in the bifunctional surface protein FadL/P1 during adaptation of Haemophilus influenzae to chronic lung infection associated with COPD.</title>
        <authorList>
            <person name="Moleres J."/>
            <person name="Ehrlich R."/>
        </authorList>
    </citation>
    <scope>NUCLEOTIDE SEQUENCE [LARGE SCALE GENOMIC DNA]</scope>
    <source>
        <strain evidence="15">P668-6062</strain>
    </source>
</reference>
<evidence type="ECO:0000313" key="11">
    <source>
        <dbReference type="EMBL" id="KIS36604.1"/>
    </source>
</evidence>
<keyword evidence="3 9" id="KW-1003">Cell membrane</keyword>
<dbReference type="NCBIfam" id="TIGR00964">
    <property type="entry name" value="secE_bact"/>
    <property type="match status" value="1"/>
</dbReference>
<protein>
    <recommendedName>
        <fullName evidence="9">Protein translocase subunit SecE</fullName>
    </recommendedName>
</protein>
<dbReference type="PATRIC" id="fig|727.529.peg.414"/>
<dbReference type="EMBL" id="MZLD01000074">
    <property type="protein sequence ID" value="PRM17356.1"/>
    <property type="molecule type" value="Genomic_DNA"/>
</dbReference>
<evidence type="ECO:0000256" key="2">
    <source>
        <dbReference type="ARBA" id="ARBA00022448"/>
    </source>
</evidence>
<dbReference type="AlphaFoldDB" id="A0A0D0IIA6"/>
<feature type="transmembrane region" description="Helical" evidence="9">
    <location>
        <begin position="106"/>
        <end position="133"/>
    </location>
</feature>
<dbReference type="Proteomes" id="UP000050700">
    <property type="component" value="Unassembled WGS sequence"/>
</dbReference>
<evidence type="ECO:0000256" key="3">
    <source>
        <dbReference type="ARBA" id="ARBA00022475"/>
    </source>
</evidence>
<dbReference type="PRINTS" id="PR01650">
    <property type="entry name" value="SECETRNLCASE"/>
</dbReference>
<gene>
    <name evidence="9 11" type="primary">secE</name>
    <name evidence="13" type="ORF">BV022_00512</name>
    <name evidence="12" type="ORF">BV163_01256</name>
    <name evidence="14" type="ORF">BVZ99_01843</name>
    <name evidence="15" type="ORF">CH627_09685</name>
    <name evidence="10" type="ORF">KRLU271_LOCUS293</name>
    <name evidence="11" type="ORF">NTHI1209_00018</name>
</gene>
<dbReference type="InterPro" id="IPR038379">
    <property type="entry name" value="SecE_sf"/>
</dbReference>
<evidence type="ECO:0000313" key="17">
    <source>
        <dbReference type="Proteomes" id="UP000237977"/>
    </source>
</evidence>
<dbReference type="GO" id="GO:0009306">
    <property type="term" value="P:protein secretion"/>
    <property type="evidence" value="ECO:0007669"/>
    <property type="project" value="UniProtKB-UniRule"/>
</dbReference>
<comment type="function">
    <text evidence="9">Essential subunit of the Sec protein translocation channel SecYEG. Clamps together the 2 halves of SecY. May contact the channel plug during translocation.</text>
</comment>
<evidence type="ECO:0000313" key="16">
    <source>
        <dbReference type="Proteomes" id="UP000050700"/>
    </source>
</evidence>
<dbReference type="EMBL" id="MZKM01000017">
    <property type="protein sequence ID" value="PRL92057.1"/>
    <property type="molecule type" value="Genomic_DNA"/>
</dbReference>
<dbReference type="InterPro" id="IPR001901">
    <property type="entry name" value="Translocase_SecE/Sec61-g"/>
</dbReference>
<comment type="subcellular location">
    <subcellularLocation>
        <location evidence="1">Membrane</location>
    </subcellularLocation>
</comment>
<reference evidence="17 18" key="2">
    <citation type="submission" date="2017-02" db="EMBL/GenBank/DDBJ databases">
        <title>Haemophilus influenzae in COPD genome sequencing project.</title>
        <authorList>
            <person name="Murphy T.F."/>
            <person name="Kong Y."/>
            <person name="Nadendla S."/>
            <person name="Tettelin H."/>
            <person name="Pettigrew M."/>
        </authorList>
    </citation>
    <scope>NUCLEOTIDE SEQUENCE [LARGE SCALE GENOMIC DNA]</scope>
    <source>
        <strain evidence="14 19">13P36H1</strain>
        <strain evidence="13 18">19P94H1</strain>
        <strain evidence="12 17">84P15H4</strain>
    </source>
</reference>
<reference evidence="20" key="4">
    <citation type="submission" date="2021-11" db="EMBL/GenBank/DDBJ databases">
        <authorList>
            <person name="Riesbeck K."/>
        </authorList>
    </citation>
    <scope>NUCLEOTIDE SEQUENCE [LARGE SCALE GENOMIC DNA]</scope>
</reference>
<comment type="subunit">
    <text evidence="9">Component of the Sec protein translocase complex. Heterotrimer consisting of SecY, SecE and SecG subunits. The heterotrimers can form oligomers, although 1 heterotrimer is thought to be able to translocate proteins. Interacts with the ribosome. Interacts with SecDF, and other proteins may be involved. Interacts with SecA.</text>
</comment>
<dbReference type="InterPro" id="IPR005807">
    <property type="entry name" value="SecE_bac"/>
</dbReference>
<evidence type="ECO:0000313" key="15">
    <source>
        <dbReference type="EMBL" id="RFN62363.1"/>
    </source>
</evidence>
<keyword evidence="5 9" id="KW-0653">Protein transport</keyword>
<dbReference type="GO" id="GO:0065002">
    <property type="term" value="P:intracellular protein transmembrane transport"/>
    <property type="evidence" value="ECO:0007669"/>
    <property type="project" value="UniProtKB-UniRule"/>
</dbReference>
<dbReference type="EMBL" id="MZHU01000044">
    <property type="protein sequence ID" value="PRK64774.1"/>
    <property type="molecule type" value="Genomic_DNA"/>
</dbReference>
<evidence type="ECO:0000313" key="10">
    <source>
        <dbReference type="EMBL" id="CAH0448537.1"/>
    </source>
</evidence>